<gene>
    <name evidence="2" type="ORF">OVA965_LOCUS14064</name>
    <name evidence="3" type="ORF">TMI583_LOCUS14067</name>
</gene>
<proteinExistence type="predicted"/>
<protein>
    <submittedName>
        <fullName evidence="2">Uncharacterized protein</fullName>
    </submittedName>
</protein>
<evidence type="ECO:0000256" key="1">
    <source>
        <dbReference type="SAM" id="MobiDB-lite"/>
    </source>
</evidence>
<feature type="region of interest" description="Disordered" evidence="1">
    <location>
        <begin position="344"/>
        <end position="363"/>
    </location>
</feature>
<dbReference type="Proteomes" id="UP000677228">
    <property type="component" value="Unassembled WGS sequence"/>
</dbReference>
<dbReference type="EMBL" id="CAJNOK010006009">
    <property type="protein sequence ID" value="CAF0990813.1"/>
    <property type="molecule type" value="Genomic_DNA"/>
</dbReference>
<dbReference type="AlphaFoldDB" id="A0A8S2DW41"/>
<evidence type="ECO:0000313" key="4">
    <source>
        <dbReference type="Proteomes" id="UP000677228"/>
    </source>
</evidence>
<accession>A0A8S2DW41</accession>
<dbReference type="CDD" id="cd00298">
    <property type="entry name" value="ACD_sHsps_p23-like"/>
    <property type="match status" value="1"/>
</dbReference>
<name>A0A8S2DW41_9BILA</name>
<comment type="caution">
    <text evidence="2">The sequence shown here is derived from an EMBL/GenBank/DDBJ whole genome shotgun (WGS) entry which is preliminary data.</text>
</comment>
<reference evidence="2" key="1">
    <citation type="submission" date="2021-02" db="EMBL/GenBank/DDBJ databases">
        <authorList>
            <person name="Nowell W R."/>
        </authorList>
    </citation>
    <scope>NUCLEOTIDE SEQUENCE</scope>
</reference>
<dbReference type="Proteomes" id="UP000682733">
    <property type="component" value="Unassembled WGS sequence"/>
</dbReference>
<feature type="compositionally biased region" description="Basic and acidic residues" evidence="1">
    <location>
        <begin position="344"/>
        <end position="353"/>
    </location>
</feature>
<organism evidence="2 4">
    <name type="scientific">Didymodactylos carnosus</name>
    <dbReference type="NCBI Taxonomy" id="1234261"/>
    <lineage>
        <taxon>Eukaryota</taxon>
        <taxon>Metazoa</taxon>
        <taxon>Spiralia</taxon>
        <taxon>Gnathifera</taxon>
        <taxon>Rotifera</taxon>
        <taxon>Eurotatoria</taxon>
        <taxon>Bdelloidea</taxon>
        <taxon>Philodinida</taxon>
        <taxon>Philodinidae</taxon>
        <taxon>Didymodactylos</taxon>
    </lineage>
</organism>
<dbReference type="EMBL" id="CAJOBA010006016">
    <property type="protein sequence ID" value="CAF3760912.1"/>
    <property type="molecule type" value="Genomic_DNA"/>
</dbReference>
<dbReference type="SUPFAM" id="SSF49764">
    <property type="entry name" value="HSP20-like chaperones"/>
    <property type="match status" value="1"/>
</dbReference>
<sequence length="471" mass="54124">MSLLTIVPVYRLNAHLPSVSRRASTTFTELWFNPFTPIIDHSEQVRGWLHKPNNLQKYPNILNFEKFRVVYDVNGYNQDKLKFYIESGSLTISAVKDGEDSLGVEKKVGIPPNIDIETMAAYITQHNQLIIDIPLIENEQKPPLDERRLSFSMQRTTDNQHIEQANDHSKNLIINIPDSFIRSGKMLTIQKPLDTTGHHQPYLIRYNQDLCLLDSQYHPTITAATSFHDQPMANNNNIKIQIELSPETLRNGKTVTFQRPTNNPQETNFQIPSNLIENGKTIHIQNNRIISEEQQHHHLNENQFAKTDHLKAKNMMELNIEIPSELLSNGQTITVGGEKLSIDEGHHQTHHNDSQGTPAAVTDDHQQHLSVMNEFLLNKTWNPSITVDTSNGQKLLNMLLKFPSIILRPDEEIHVVLNGYDLRIEYNISNDKNTFTYRQVKLPAMALVDELKCHFDDQDICLHIQVPLKWT</sequence>
<dbReference type="InterPro" id="IPR008978">
    <property type="entry name" value="HSP20-like_chaperone"/>
</dbReference>
<evidence type="ECO:0000313" key="3">
    <source>
        <dbReference type="EMBL" id="CAF3760912.1"/>
    </source>
</evidence>
<evidence type="ECO:0000313" key="2">
    <source>
        <dbReference type="EMBL" id="CAF0990813.1"/>
    </source>
</evidence>
<dbReference type="Gene3D" id="2.60.40.790">
    <property type="match status" value="1"/>
</dbReference>